<feature type="compositionally biased region" description="Polar residues" evidence="1">
    <location>
        <begin position="17"/>
        <end position="34"/>
    </location>
</feature>
<feature type="compositionally biased region" description="Basic and acidic residues" evidence="1">
    <location>
        <begin position="35"/>
        <end position="46"/>
    </location>
</feature>
<dbReference type="OrthoDB" id="5375886at2759"/>
<organism evidence="2 3">
    <name type="scientific">Phialocephala subalpina</name>
    <dbReference type="NCBI Taxonomy" id="576137"/>
    <lineage>
        <taxon>Eukaryota</taxon>
        <taxon>Fungi</taxon>
        <taxon>Dikarya</taxon>
        <taxon>Ascomycota</taxon>
        <taxon>Pezizomycotina</taxon>
        <taxon>Leotiomycetes</taxon>
        <taxon>Helotiales</taxon>
        <taxon>Mollisiaceae</taxon>
        <taxon>Phialocephala</taxon>
        <taxon>Phialocephala fortinii species complex</taxon>
    </lineage>
</organism>
<name>A0A1L7X888_9HELO</name>
<proteinExistence type="predicted"/>
<evidence type="ECO:0000313" key="2">
    <source>
        <dbReference type="EMBL" id="CZR61226.1"/>
    </source>
</evidence>
<feature type="compositionally biased region" description="Basic and acidic residues" evidence="1">
    <location>
        <begin position="55"/>
        <end position="69"/>
    </location>
</feature>
<dbReference type="EMBL" id="FJOG01000017">
    <property type="protein sequence ID" value="CZR61226.1"/>
    <property type="molecule type" value="Genomic_DNA"/>
</dbReference>
<keyword evidence="3" id="KW-1185">Reference proteome</keyword>
<feature type="region of interest" description="Disordered" evidence="1">
    <location>
        <begin position="1"/>
        <end position="69"/>
    </location>
</feature>
<dbReference type="Proteomes" id="UP000184330">
    <property type="component" value="Unassembled WGS sequence"/>
</dbReference>
<dbReference type="AlphaFoldDB" id="A0A1L7X888"/>
<gene>
    <name evidence="2" type="ORF">PAC_11122</name>
</gene>
<protein>
    <submittedName>
        <fullName evidence="2">Uncharacterized protein</fullName>
    </submittedName>
</protein>
<evidence type="ECO:0000256" key="1">
    <source>
        <dbReference type="SAM" id="MobiDB-lite"/>
    </source>
</evidence>
<reference evidence="2 3" key="1">
    <citation type="submission" date="2016-03" db="EMBL/GenBank/DDBJ databases">
        <authorList>
            <person name="Ploux O."/>
        </authorList>
    </citation>
    <scope>NUCLEOTIDE SEQUENCE [LARGE SCALE GENOMIC DNA]</scope>
    <source>
        <strain evidence="2 3">UAMH 11012</strain>
    </source>
</reference>
<evidence type="ECO:0000313" key="3">
    <source>
        <dbReference type="Proteomes" id="UP000184330"/>
    </source>
</evidence>
<sequence>MSAPNQGRQSPPPEEQSGAQQQDAPSKGTGVNTETKNKDESKDQLKGFESNPKGVLEDHLKDTVSKTMK</sequence>
<accession>A0A1L7X888</accession>